<proteinExistence type="predicted"/>
<dbReference type="AlphaFoldDB" id="A0A4Y2HIC1"/>
<reference evidence="1 2" key="1">
    <citation type="journal article" date="2019" name="Sci. Rep.">
        <title>Orb-weaving spider Araneus ventricosus genome elucidates the spidroin gene catalogue.</title>
        <authorList>
            <person name="Kono N."/>
            <person name="Nakamura H."/>
            <person name="Ohtoshi R."/>
            <person name="Moran D.A.P."/>
            <person name="Shinohara A."/>
            <person name="Yoshida Y."/>
            <person name="Fujiwara M."/>
            <person name="Mori M."/>
            <person name="Tomita M."/>
            <person name="Arakawa K."/>
        </authorList>
    </citation>
    <scope>NUCLEOTIDE SEQUENCE [LARGE SCALE GENOMIC DNA]</scope>
</reference>
<organism evidence="1 2">
    <name type="scientific">Araneus ventricosus</name>
    <name type="common">Orbweaver spider</name>
    <name type="synonym">Epeira ventricosa</name>
    <dbReference type="NCBI Taxonomy" id="182803"/>
    <lineage>
        <taxon>Eukaryota</taxon>
        <taxon>Metazoa</taxon>
        <taxon>Ecdysozoa</taxon>
        <taxon>Arthropoda</taxon>
        <taxon>Chelicerata</taxon>
        <taxon>Arachnida</taxon>
        <taxon>Araneae</taxon>
        <taxon>Araneomorphae</taxon>
        <taxon>Entelegynae</taxon>
        <taxon>Araneoidea</taxon>
        <taxon>Araneidae</taxon>
        <taxon>Araneus</taxon>
    </lineage>
</organism>
<protein>
    <submittedName>
        <fullName evidence="1">Uncharacterized protein</fullName>
    </submittedName>
</protein>
<sequence>MGESNECELVSFNRILEIDKIYSEGINGHLQFTDMQSDSDEKVSEMHDALAAQHVTNYQSTEIKAVTEGVPRDR</sequence>
<comment type="caution">
    <text evidence="1">The sequence shown here is derived from an EMBL/GenBank/DDBJ whole genome shotgun (WGS) entry which is preliminary data.</text>
</comment>
<evidence type="ECO:0000313" key="2">
    <source>
        <dbReference type="Proteomes" id="UP000499080"/>
    </source>
</evidence>
<dbReference type="Proteomes" id="UP000499080">
    <property type="component" value="Unassembled WGS sequence"/>
</dbReference>
<dbReference type="EMBL" id="BGPR01001960">
    <property type="protein sequence ID" value="GBM65126.1"/>
    <property type="molecule type" value="Genomic_DNA"/>
</dbReference>
<accession>A0A4Y2HIC1</accession>
<evidence type="ECO:0000313" key="1">
    <source>
        <dbReference type="EMBL" id="GBM65126.1"/>
    </source>
</evidence>
<gene>
    <name evidence="1" type="ORF">AVEN_70845_1</name>
</gene>
<keyword evidence="2" id="KW-1185">Reference proteome</keyword>
<name>A0A4Y2HIC1_ARAVE</name>